<evidence type="ECO:0000313" key="7">
    <source>
        <dbReference type="EMBL" id="ACC57980.1"/>
    </source>
</evidence>
<dbReference type="KEGG" id="abc:ACICU_02668"/>
<dbReference type="GO" id="GO:0016020">
    <property type="term" value="C:membrane"/>
    <property type="evidence" value="ECO:0007669"/>
    <property type="project" value="UniProtKB-SubCell"/>
</dbReference>
<keyword evidence="4 6" id="KW-1133">Transmembrane helix</keyword>
<evidence type="ECO:0000313" key="8">
    <source>
        <dbReference type="Proteomes" id="UP000008839"/>
    </source>
</evidence>
<evidence type="ECO:0000256" key="1">
    <source>
        <dbReference type="ARBA" id="ARBA00004141"/>
    </source>
</evidence>
<dbReference type="EMBL" id="CP000863">
    <property type="protein sequence ID" value="ACC57980.1"/>
    <property type="molecule type" value="Genomic_DNA"/>
</dbReference>
<evidence type="ECO:0000256" key="5">
    <source>
        <dbReference type="ARBA" id="ARBA00023136"/>
    </source>
</evidence>
<dbReference type="Proteomes" id="UP000008839">
    <property type="component" value="Chromosome"/>
</dbReference>
<evidence type="ECO:0000256" key="4">
    <source>
        <dbReference type="ARBA" id="ARBA00022989"/>
    </source>
</evidence>
<evidence type="ECO:0000256" key="3">
    <source>
        <dbReference type="ARBA" id="ARBA00022692"/>
    </source>
</evidence>
<organism evidence="7 8">
    <name type="scientific">Acinetobacter baumannii (strain ACICU)</name>
    <dbReference type="NCBI Taxonomy" id="405416"/>
    <lineage>
        <taxon>Bacteria</taxon>
        <taxon>Pseudomonadati</taxon>
        <taxon>Pseudomonadota</taxon>
        <taxon>Gammaproteobacteria</taxon>
        <taxon>Moraxellales</taxon>
        <taxon>Moraxellaceae</taxon>
        <taxon>Acinetobacter</taxon>
        <taxon>Acinetobacter calcoaceticus/baumannii complex</taxon>
    </lineage>
</organism>
<feature type="transmembrane region" description="Helical" evidence="6">
    <location>
        <begin position="71"/>
        <end position="90"/>
    </location>
</feature>
<gene>
    <name evidence="7" type="ordered locus">ACICU_02668</name>
</gene>
<protein>
    <submittedName>
        <fullName evidence="7">Predicted permease</fullName>
    </submittedName>
</protein>
<proteinExistence type="inferred from homology"/>
<feature type="transmembrane region" description="Helical" evidence="6">
    <location>
        <begin position="15"/>
        <end position="37"/>
    </location>
</feature>
<feature type="transmembrane region" description="Helical" evidence="6">
    <location>
        <begin position="167"/>
        <end position="193"/>
    </location>
</feature>
<keyword evidence="5 6" id="KW-0472">Membrane</keyword>
<evidence type="ECO:0000256" key="6">
    <source>
        <dbReference type="SAM" id="Phobius"/>
    </source>
</evidence>
<evidence type="ECO:0000256" key="2">
    <source>
        <dbReference type="ARBA" id="ARBA00009773"/>
    </source>
</evidence>
<name>A0A7U3Y1U2_ACIBC</name>
<dbReference type="AlphaFoldDB" id="A0A7U3Y1U2"/>
<dbReference type="InterPro" id="IPR002549">
    <property type="entry name" value="AI-2E-like"/>
</dbReference>
<feature type="transmembrane region" description="Helical" evidence="6">
    <location>
        <begin position="96"/>
        <end position="114"/>
    </location>
</feature>
<keyword evidence="3 6" id="KW-0812">Transmembrane</keyword>
<accession>A0A7U3Y1U2</accession>
<dbReference type="Pfam" id="PF01594">
    <property type="entry name" value="AI-2E_transport"/>
    <property type="match status" value="1"/>
</dbReference>
<comment type="subcellular location">
    <subcellularLocation>
        <location evidence="1">Membrane</location>
        <topology evidence="1">Multi-pass membrane protein</topology>
    </subcellularLocation>
</comment>
<sequence>MKDNVTTLKNASSDILHNLVTMVMGLIIGILVAIHGFHRRTPQPVFKSLLIQRIQKLSISFRNVVFAQIKISAINTLLFILFAFVLLPIWGVHLPFAKTLTILTFMFGLIPILGNLISNTLTFIAALTISLGLAGVALLYLVLVHKLEYFINAKIIGHKINANAWEILLAMLIFESIFGLSGLIAAPIFYAYLKLELKDARLI</sequence>
<feature type="transmembrane region" description="Helical" evidence="6">
    <location>
        <begin position="121"/>
        <end position="143"/>
    </location>
</feature>
<reference evidence="7 8" key="1">
    <citation type="journal article" date="2008" name="Antimicrob. Agents Chemother.">
        <title>Whole-genome pyrosequencing of an epidemic multidrug-resistant Acinetobacter baumannii strain belonging to the European clone II group.</title>
        <authorList>
            <person name="Iacono M."/>
            <person name="Villa L."/>
            <person name="Fortini D."/>
            <person name="Bordoni R."/>
            <person name="Imperi F."/>
            <person name="Bonnal R.J."/>
            <person name="Sicheritz-Ponten T."/>
            <person name="De Bellis G."/>
            <person name="Visca P."/>
            <person name="Cassone A."/>
            <person name="Carattoli A."/>
        </authorList>
    </citation>
    <scope>NUCLEOTIDE SEQUENCE [LARGE SCALE GENOMIC DNA]</scope>
    <source>
        <strain evidence="7 8">ACICU</strain>
    </source>
</reference>
<comment type="similarity">
    <text evidence="2">Belongs to the autoinducer-2 exporter (AI-2E) (TC 2.A.86) family.</text>
</comment>